<sequence length="147" mass="16171">MCLGLAARLLVSVLRCRLTLQVALEARDERSRLAYQAAGRAFFAFSPFRVSPLLFCPVVATAERCGKVVKSCSRHVWPFRRIIPAATGVLPPHPMQVARLGGRRLRCDSGSYNVFDDPSRMEGCEVVNEHGVVAWPLGDGDRICDSA</sequence>
<dbReference type="EMBL" id="MU251644">
    <property type="protein sequence ID" value="KAG9230784.1"/>
    <property type="molecule type" value="Genomic_DNA"/>
</dbReference>
<feature type="signal peptide" evidence="1">
    <location>
        <begin position="1"/>
        <end position="16"/>
    </location>
</feature>
<reference evidence="2" key="1">
    <citation type="journal article" date="2021" name="IMA Fungus">
        <title>Genomic characterization of three marine fungi, including Emericellopsis atlantica sp. nov. with signatures of a generalist lifestyle and marine biomass degradation.</title>
        <authorList>
            <person name="Hagestad O.C."/>
            <person name="Hou L."/>
            <person name="Andersen J.H."/>
            <person name="Hansen E.H."/>
            <person name="Altermark B."/>
            <person name="Li C."/>
            <person name="Kuhnert E."/>
            <person name="Cox R.J."/>
            <person name="Crous P.W."/>
            <person name="Spatafora J.W."/>
            <person name="Lail K."/>
            <person name="Amirebrahimi M."/>
            <person name="Lipzen A."/>
            <person name="Pangilinan J."/>
            <person name="Andreopoulos W."/>
            <person name="Hayes R.D."/>
            <person name="Ng V."/>
            <person name="Grigoriev I.V."/>
            <person name="Jackson S.A."/>
            <person name="Sutton T.D.S."/>
            <person name="Dobson A.D.W."/>
            <person name="Rama T."/>
        </authorList>
    </citation>
    <scope>NUCLEOTIDE SEQUENCE</scope>
    <source>
        <strain evidence="2">TRa018bII</strain>
    </source>
</reference>
<accession>A0A9P7YBS9</accession>
<gene>
    <name evidence="2" type="ORF">BJ875DRAFT_140421</name>
</gene>
<name>A0A9P7YBS9_9HELO</name>
<dbReference type="AlphaFoldDB" id="A0A9P7YBS9"/>
<proteinExistence type="predicted"/>
<keyword evidence="3" id="KW-1185">Reference proteome</keyword>
<protein>
    <recommendedName>
        <fullName evidence="4">Secreted protein</fullName>
    </recommendedName>
</protein>
<evidence type="ECO:0008006" key="4">
    <source>
        <dbReference type="Google" id="ProtNLM"/>
    </source>
</evidence>
<evidence type="ECO:0000256" key="1">
    <source>
        <dbReference type="SAM" id="SignalP"/>
    </source>
</evidence>
<comment type="caution">
    <text evidence="2">The sequence shown here is derived from an EMBL/GenBank/DDBJ whole genome shotgun (WGS) entry which is preliminary data.</text>
</comment>
<dbReference type="Proteomes" id="UP000824998">
    <property type="component" value="Unassembled WGS sequence"/>
</dbReference>
<organism evidence="2 3">
    <name type="scientific">Amylocarpus encephaloides</name>
    <dbReference type="NCBI Taxonomy" id="45428"/>
    <lineage>
        <taxon>Eukaryota</taxon>
        <taxon>Fungi</taxon>
        <taxon>Dikarya</taxon>
        <taxon>Ascomycota</taxon>
        <taxon>Pezizomycotina</taxon>
        <taxon>Leotiomycetes</taxon>
        <taxon>Helotiales</taxon>
        <taxon>Helotiales incertae sedis</taxon>
        <taxon>Amylocarpus</taxon>
    </lineage>
</organism>
<evidence type="ECO:0000313" key="2">
    <source>
        <dbReference type="EMBL" id="KAG9230784.1"/>
    </source>
</evidence>
<feature type="chain" id="PRO_5040442754" description="Secreted protein" evidence="1">
    <location>
        <begin position="17"/>
        <end position="147"/>
    </location>
</feature>
<keyword evidence="1" id="KW-0732">Signal</keyword>
<evidence type="ECO:0000313" key="3">
    <source>
        <dbReference type="Proteomes" id="UP000824998"/>
    </source>
</evidence>